<reference evidence="3" key="1">
    <citation type="journal article" date="2014" name="Nat. Commun.">
        <title>Genomic adaptations of the halophilic Dead Sea filamentous fungus Eurotium rubrum.</title>
        <authorList>
            <person name="Kis-Papo T."/>
            <person name="Weig A.R."/>
            <person name="Riley R."/>
            <person name="Persoh D."/>
            <person name="Salamov A."/>
            <person name="Sun H."/>
            <person name="Lipzen A."/>
            <person name="Wasser S.P."/>
            <person name="Rambold G."/>
            <person name="Grigoriev I.V."/>
            <person name="Nevo E."/>
        </authorList>
    </citation>
    <scope>NUCLEOTIDE SEQUENCE [LARGE SCALE GENOMIC DNA]</scope>
    <source>
        <strain evidence="3">CBS 135680</strain>
    </source>
</reference>
<gene>
    <name evidence="2" type="ORF">EURHEDRAFT_288552</name>
</gene>
<feature type="transmembrane region" description="Helical" evidence="1">
    <location>
        <begin position="52"/>
        <end position="72"/>
    </location>
</feature>
<feature type="transmembrane region" description="Helical" evidence="1">
    <location>
        <begin position="12"/>
        <end position="32"/>
    </location>
</feature>
<dbReference type="RefSeq" id="XP_040634222.1">
    <property type="nucleotide sequence ID" value="XM_040778219.1"/>
</dbReference>
<evidence type="ECO:0000256" key="1">
    <source>
        <dbReference type="SAM" id="Phobius"/>
    </source>
</evidence>
<evidence type="ECO:0000313" key="3">
    <source>
        <dbReference type="Proteomes" id="UP000019804"/>
    </source>
</evidence>
<dbReference type="HOGENOM" id="CLU_1970082_0_0_1"/>
<dbReference type="GeneID" id="63693343"/>
<accession>A0A017S0V0</accession>
<evidence type="ECO:0008006" key="4">
    <source>
        <dbReference type="Google" id="ProtNLM"/>
    </source>
</evidence>
<dbReference type="EMBL" id="KK088457">
    <property type="protein sequence ID" value="EYE90532.1"/>
    <property type="molecule type" value="Genomic_DNA"/>
</dbReference>
<dbReference type="Proteomes" id="UP000019804">
    <property type="component" value="Unassembled WGS sequence"/>
</dbReference>
<sequence length="127" mass="15000">MSIRTSQTSILDTIRGIAYISPSFAFSFSFHFYHGQQAFQFHLQHRRYQLCILYRLNGACGIYSFYLVVRLVGWCLGLKPRIEAFFIFLSFFFVWIWFFLFFSSDLFLFHFTSFLPANAVLEEAGPN</sequence>
<name>A0A017S0V0_ASPRC</name>
<keyword evidence="3" id="KW-1185">Reference proteome</keyword>
<keyword evidence="1" id="KW-1133">Transmembrane helix</keyword>
<keyword evidence="1" id="KW-0472">Membrane</keyword>
<feature type="transmembrane region" description="Helical" evidence="1">
    <location>
        <begin position="84"/>
        <end position="102"/>
    </location>
</feature>
<proteinExistence type="predicted"/>
<dbReference type="AlphaFoldDB" id="A0A017S0V0"/>
<keyword evidence="1" id="KW-0812">Transmembrane</keyword>
<protein>
    <recommendedName>
        <fullName evidence="4">Transmembrane protein</fullName>
    </recommendedName>
</protein>
<evidence type="ECO:0000313" key="2">
    <source>
        <dbReference type="EMBL" id="EYE90532.1"/>
    </source>
</evidence>
<organism evidence="2 3">
    <name type="scientific">Aspergillus ruber (strain CBS 135680)</name>
    <dbReference type="NCBI Taxonomy" id="1388766"/>
    <lineage>
        <taxon>Eukaryota</taxon>
        <taxon>Fungi</taxon>
        <taxon>Dikarya</taxon>
        <taxon>Ascomycota</taxon>
        <taxon>Pezizomycotina</taxon>
        <taxon>Eurotiomycetes</taxon>
        <taxon>Eurotiomycetidae</taxon>
        <taxon>Eurotiales</taxon>
        <taxon>Aspergillaceae</taxon>
        <taxon>Aspergillus</taxon>
        <taxon>Aspergillus subgen. Aspergillus</taxon>
    </lineage>
</organism>